<comment type="cofactor">
    <cofactor evidence="1">
        <name>Cu cation</name>
        <dbReference type="ChEBI" id="CHEBI:23378"/>
    </cofactor>
</comment>
<protein>
    <submittedName>
        <fullName evidence="2">YncE family protein</fullName>
    </submittedName>
</protein>
<evidence type="ECO:0000313" key="3">
    <source>
        <dbReference type="Proteomes" id="UP000284605"/>
    </source>
</evidence>
<dbReference type="PANTHER" id="PTHR47197:SF3">
    <property type="entry name" value="DIHYDRO-HEME D1 DEHYDROGENASE"/>
    <property type="match status" value="1"/>
</dbReference>
<accession>A0A418WTE9</accession>
<name>A0A418WTE9_9PROT</name>
<dbReference type="InterPro" id="IPR011045">
    <property type="entry name" value="N2O_reductase_N"/>
</dbReference>
<dbReference type="PROSITE" id="PS51318">
    <property type="entry name" value="TAT"/>
    <property type="match status" value="1"/>
</dbReference>
<evidence type="ECO:0000256" key="1">
    <source>
        <dbReference type="ARBA" id="ARBA00001935"/>
    </source>
</evidence>
<dbReference type="OrthoDB" id="145213at2"/>
<dbReference type="PANTHER" id="PTHR47197">
    <property type="entry name" value="PROTEIN NIRF"/>
    <property type="match status" value="1"/>
</dbReference>
<comment type="caution">
    <text evidence="2">The sequence shown here is derived from an EMBL/GenBank/DDBJ whole genome shotgun (WGS) entry which is preliminary data.</text>
</comment>
<proteinExistence type="predicted"/>
<dbReference type="SUPFAM" id="SSF50974">
    <property type="entry name" value="Nitrous oxide reductase, N-terminal domain"/>
    <property type="match status" value="1"/>
</dbReference>
<dbReference type="InterPro" id="IPR015943">
    <property type="entry name" value="WD40/YVTN_repeat-like_dom_sf"/>
</dbReference>
<dbReference type="Gene3D" id="2.130.10.10">
    <property type="entry name" value="YVTN repeat-like/Quinoprotein amine dehydrogenase"/>
    <property type="match status" value="1"/>
</dbReference>
<keyword evidence="3" id="KW-1185">Reference proteome</keyword>
<dbReference type="AlphaFoldDB" id="A0A418WTE9"/>
<sequence length="462" mass="49153">MVEHTPKASRREILKAGAAVLAAASLPAGRPLAQAAAEDGDAEQDRVFICNEDSNTLSVINPHDNTVEPSVNLTSFDEDHRPPFRLVTGGIVATHAAMIQKPLYRGAISIHGAVPSPDSRLIVSTGRGSSNIYLTDTATRTPIGNVPNPNTRDDVVRDRLTDGVFVGREPHEPTFTRTAKEIWVTLRGSDHIAVVDVEKAVLESQGGAPGSAILSRIPTLPGPAHTWFSKDGTTAILLSQKVPMIQVFRVGYDAGGHSSAELVRKIDISATDPFGFSPFLKLSPAGDEMWLSHKLADRVAAIAPTGEAGYIDVVDMGKMARPNHVEFVENANGKVLYASQGRVDDGGPDGIAGSRISIIDRAAAPGRRKVVASFFSGGREAHGLWTDPANARLYVAHEQDELPGTPHGGQTVCAVFDVRDPFAPKLLARIPLGELALPSGGLRNKKSINLVYVRPGARSVTA</sequence>
<dbReference type="EMBL" id="QYUK01000008">
    <property type="protein sequence ID" value="RJF94446.1"/>
    <property type="molecule type" value="Genomic_DNA"/>
</dbReference>
<dbReference type="InterPro" id="IPR051200">
    <property type="entry name" value="Host-pathogen_enzymatic-act"/>
</dbReference>
<dbReference type="Proteomes" id="UP000284605">
    <property type="component" value="Unassembled WGS sequence"/>
</dbReference>
<dbReference type="InterPro" id="IPR006311">
    <property type="entry name" value="TAT_signal"/>
</dbReference>
<reference evidence="2 3" key="1">
    <citation type="submission" date="2018-09" db="EMBL/GenBank/DDBJ databases">
        <authorList>
            <person name="Zhu H."/>
        </authorList>
    </citation>
    <scope>NUCLEOTIDE SEQUENCE [LARGE SCALE GENOMIC DNA]</scope>
    <source>
        <strain evidence="2 3">K1W22B-8</strain>
    </source>
</reference>
<evidence type="ECO:0000313" key="2">
    <source>
        <dbReference type="EMBL" id="RJF94446.1"/>
    </source>
</evidence>
<dbReference type="RefSeq" id="WP_119775495.1">
    <property type="nucleotide sequence ID" value="NZ_QYUK01000008.1"/>
</dbReference>
<organism evidence="2 3">
    <name type="scientific">Oleomonas cavernae</name>
    <dbReference type="NCBI Taxonomy" id="2320859"/>
    <lineage>
        <taxon>Bacteria</taxon>
        <taxon>Pseudomonadati</taxon>
        <taxon>Pseudomonadota</taxon>
        <taxon>Alphaproteobacteria</taxon>
        <taxon>Acetobacterales</taxon>
        <taxon>Acetobacteraceae</taxon>
        <taxon>Oleomonas</taxon>
    </lineage>
</organism>
<gene>
    <name evidence="2" type="ORF">D3874_00975</name>
</gene>